<evidence type="ECO:0000313" key="3">
    <source>
        <dbReference type="EMBL" id="EHM49685.1"/>
    </source>
</evidence>
<comment type="caution">
    <text evidence="3">The sequence shown here is derived from an EMBL/GenBank/DDBJ whole genome shotgun (WGS) entry which is preliminary data.</text>
</comment>
<keyword evidence="1" id="KW-1277">Toxin-antitoxin system</keyword>
<protein>
    <submittedName>
        <fullName evidence="3">Addiction module toxin, RelE/StbE family</fullName>
    </submittedName>
</protein>
<dbReference type="InterPro" id="IPR035093">
    <property type="entry name" value="RelE/ParE_toxin_dom_sf"/>
</dbReference>
<dbReference type="HOGENOM" id="CLU_161929_4_1_6"/>
<dbReference type="PANTHER" id="PTHR40588:SF1">
    <property type="entry name" value="MRNA INTERFERASE TOXIN YAFQ"/>
    <property type="match status" value="1"/>
</dbReference>
<dbReference type="InterPro" id="IPR007712">
    <property type="entry name" value="RelE/ParE_toxin"/>
</dbReference>
<dbReference type="PIRSF" id="PIRSF006156">
    <property type="entry name" value="YafQ"/>
    <property type="match status" value="1"/>
</dbReference>
<dbReference type="STRING" id="797473.HMPREF9080_02987"/>
<dbReference type="Pfam" id="PF15738">
    <property type="entry name" value="YafQ_toxin"/>
    <property type="match status" value="1"/>
</dbReference>
<gene>
    <name evidence="3" type="ORF">HMPREF9080_02987</name>
</gene>
<dbReference type="Proteomes" id="UP000004750">
    <property type="component" value="Unassembled WGS sequence"/>
</dbReference>
<dbReference type="Gene3D" id="3.30.2310.20">
    <property type="entry name" value="RelE-like"/>
    <property type="match status" value="1"/>
</dbReference>
<dbReference type="EMBL" id="AGCM01000194">
    <property type="protein sequence ID" value="EHM49685.1"/>
    <property type="molecule type" value="Genomic_DNA"/>
</dbReference>
<accession>G9ZJL7</accession>
<dbReference type="SUPFAM" id="SSF143011">
    <property type="entry name" value="RelE-like"/>
    <property type="match status" value="1"/>
</dbReference>
<dbReference type="RefSeq" id="WP_006986970.1">
    <property type="nucleotide sequence ID" value="NZ_JH417971.1"/>
</dbReference>
<reference evidence="3 4" key="1">
    <citation type="submission" date="2011-08" db="EMBL/GenBank/DDBJ databases">
        <authorList>
            <person name="Weinstock G."/>
            <person name="Sodergren E."/>
            <person name="Clifton S."/>
            <person name="Fulton L."/>
            <person name="Fulton B."/>
            <person name="Courtney L."/>
            <person name="Fronick C."/>
            <person name="Harrison M."/>
            <person name="Strong C."/>
            <person name="Farmer C."/>
            <person name="Delahaunty K."/>
            <person name="Markovic C."/>
            <person name="Hall O."/>
            <person name="Minx P."/>
            <person name="Tomlinson C."/>
            <person name="Mitreva M."/>
            <person name="Hou S."/>
            <person name="Chen J."/>
            <person name="Wollam A."/>
            <person name="Pepin K.H."/>
            <person name="Johnson M."/>
            <person name="Bhonagiri V."/>
            <person name="Zhang X."/>
            <person name="Suruliraj S."/>
            <person name="Warren W."/>
            <person name="Chinwalla A."/>
            <person name="Mardis E.R."/>
            <person name="Wilson R.K."/>
        </authorList>
    </citation>
    <scope>NUCLEOTIDE SEQUENCE [LARGE SCALE GENOMIC DNA]</scope>
    <source>
        <strain evidence="3 4">F0432</strain>
    </source>
</reference>
<evidence type="ECO:0000313" key="4">
    <source>
        <dbReference type="Proteomes" id="UP000004750"/>
    </source>
</evidence>
<dbReference type="AlphaFoldDB" id="G9ZJL7"/>
<dbReference type="NCBIfam" id="TIGR02385">
    <property type="entry name" value="RelE_StbE"/>
    <property type="match status" value="1"/>
</dbReference>
<dbReference type="PANTHER" id="PTHR40588">
    <property type="entry name" value="MRNA INTERFERASE TOXIN YAFQ"/>
    <property type="match status" value="1"/>
</dbReference>
<organism evidence="3 4">
    <name type="scientific">Cardiobacterium valvarum F0432</name>
    <dbReference type="NCBI Taxonomy" id="797473"/>
    <lineage>
        <taxon>Bacteria</taxon>
        <taxon>Pseudomonadati</taxon>
        <taxon>Pseudomonadota</taxon>
        <taxon>Gammaproteobacteria</taxon>
        <taxon>Cardiobacteriales</taxon>
        <taxon>Cardiobacteriaceae</taxon>
        <taxon>Cardiobacterium</taxon>
    </lineage>
</organism>
<evidence type="ECO:0000256" key="2">
    <source>
        <dbReference type="PIRSR" id="PIRSR006156-1"/>
    </source>
</evidence>
<dbReference type="GO" id="GO:0004521">
    <property type="term" value="F:RNA endonuclease activity"/>
    <property type="evidence" value="ECO:0007669"/>
    <property type="project" value="TreeGrafter"/>
</dbReference>
<name>G9ZJL7_9GAMM</name>
<evidence type="ECO:0000256" key="1">
    <source>
        <dbReference type="ARBA" id="ARBA00022649"/>
    </source>
</evidence>
<sequence>MRKIKTSRRFDKDLQKFGLSAPLIDVLGHLLHGSRLPEKYRDHVLTGNWQDYRDCHIKPDQVLIYRIHGDTIELHRMGTHAELFG</sequence>
<dbReference type="GO" id="GO:0006415">
    <property type="term" value="P:translational termination"/>
    <property type="evidence" value="ECO:0007669"/>
    <property type="project" value="TreeGrafter"/>
</dbReference>
<dbReference type="GO" id="GO:0006402">
    <property type="term" value="P:mRNA catabolic process"/>
    <property type="evidence" value="ECO:0007669"/>
    <property type="project" value="TreeGrafter"/>
</dbReference>
<feature type="active site" description="Proton donor" evidence="2">
    <location>
        <position position="80"/>
    </location>
</feature>
<dbReference type="InterPro" id="IPR004386">
    <property type="entry name" value="Toxin_YafQ-like"/>
</dbReference>
<proteinExistence type="predicted"/>